<evidence type="ECO:0000256" key="3">
    <source>
        <dbReference type="ARBA" id="ARBA00004651"/>
    </source>
</evidence>
<keyword evidence="6" id="KW-0813">Transport</keyword>
<dbReference type="InterPro" id="IPR013014">
    <property type="entry name" value="PTS_EIIC_2"/>
</dbReference>
<dbReference type="InterPro" id="IPR050893">
    <property type="entry name" value="Sugar_PTS"/>
</dbReference>
<evidence type="ECO:0000256" key="11">
    <source>
        <dbReference type="ARBA" id="ARBA00022683"/>
    </source>
</evidence>
<evidence type="ECO:0000256" key="15">
    <source>
        <dbReference type="ARBA" id="ARBA00023136"/>
    </source>
</evidence>
<evidence type="ECO:0000256" key="9">
    <source>
        <dbReference type="ARBA" id="ARBA00022597"/>
    </source>
</evidence>
<dbReference type="RefSeq" id="WP_256547393.1">
    <property type="nucleotide sequence ID" value="NZ_CP101809.1"/>
</dbReference>
<keyword evidence="21" id="KW-1185">Reference proteome</keyword>
<accession>A0ABU0LZ85</accession>
<evidence type="ECO:0000256" key="16">
    <source>
        <dbReference type="ARBA" id="ARBA00033349"/>
    </source>
</evidence>
<dbReference type="Pfam" id="PF02302">
    <property type="entry name" value="PTS_IIB"/>
    <property type="match status" value="1"/>
</dbReference>
<evidence type="ECO:0000256" key="12">
    <source>
        <dbReference type="ARBA" id="ARBA00022692"/>
    </source>
</evidence>
<dbReference type="InterPro" id="IPR036095">
    <property type="entry name" value="PTS_EIIB-like_sf"/>
</dbReference>
<keyword evidence="7" id="KW-1003">Cell membrane</keyword>
<keyword evidence="15 17" id="KW-0472">Membrane</keyword>
<evidence type="ECO:0000256" key="13">
    <source>
        <dbReference type="ARBA" id="ARBA00022777"/>
    </source>
</evidence>
<evidence type="ECO:0000256" key="4">
    <source>
        <dbReference type="ARBA" id="ARBA00011909"/>
    </source>
</evidence>
<gene>
    <name evidence="20" type="ORF">J2Z62_000351</name>
</gene>
<feature type="transmembrane region" description="Helical" evidence="17">
    <location>
        <begin position="76"/>
        <end position="95"/>
    </location>
</feature>
<evidence type="ECO:0000313" key="21">
    <source>
        <dbReference type="Proteomes" id="UP001240643"/>
    </source>
</evidence>
<keyword evidence="14 17" id="KW-1133">Transmembrane helix</keyword>
<proteinExistence type="predicted"/>
<evidence type="ECO:0000256" key="10">
    <source>
        <dbReference type="ARBA" id="ARBA00022679"/>
    </source>
</evidence>
<keyword evidence="11" id="KW-0598">Phosphotransferase system</keyword>
<keyword evidence="13" id="KW-0418">Kinase</keyword>
<dbReference type="PROSITE" id="PS51104">
    <property type="entry name" value="PTS_EIIC_TYPE_2"/>
    <property type="match status" value="1"/>
</dbReference>
<feature type="transmembrane region" description="Helical" evidence="17">
    <location>
        <begin position="40"/>
        <end position="64"/>
    </location>
</feature>
<evidence type="ECO:0000313" key="20">
    <source>
        <dbReference type="EMBL" id="MDQ0513913.1"/>
    </source>
</evidence>
<dbReference type="InterPro" id="IPR003501">
    <property type="entry name" value="PTS_EIIB_2/3"/>
</dbReference>
<name>A0ABU0LZ85_9BACT</name>
<keyword evidence="10" id="KW-0808">Transferase</keyword>
<dbReference type="Pfam" id="PF02378">
    <property type="entry name" value="PTS_EIIC"/>
    <property type="match status" value="1"/>
</dbReference>
<evidence type="ECO:0000256" key="5">
    <source>
        <dbReference type="ARBA" id="ARBA00021825"/>
    </source>
</evidence>
<evidence type="ECO:0000259" key="18">
    <source>
        <dbReference type="PROSITE" id="PS51099"/>
    </source>
</evidence>
<feature type="transmembrane region" description="Helical" evidence="17">
    <location>
        <begin position="365"/>
        <end position="389"/>
    </location>
</feature>
<keyword evidence="12 17" id="KW-0812">Transmembrane</keyword>
<evidence type="ECO:0000256" key="7">
    <source>
        <dbReference type="ARBA" id="ARBA00022475"/>
    </source>
</evidence>
<dbReference type="Gene3D" id="3.40.50.2300">
    <property type="match status" value="1"/>
</dbReference>
<protein>
    <recommendedName>
        <fullName evidence="5">PTS system mannitol-specific EIICB component</fullName>
        <ecNumber evidence="4">2.7.1.197</ecNumber>
    </recommendedName>
    <alternativeName>
        <fullName evidence="16">EIICB-Mtl</fullName>
    </alternativeName>
</protein>
<evidence type="ECO:0000256" key="17">
    <source>
        <dbReference type="SAM" id="Phobius"/>
    </source>
</evidence>
<dbReference type="InterPro" id="IPR029503">
    <property type="entry name" value="PTS_EIIB_mannitol"/>
</dbReference>
<evidence type="ECO:0000256" key="6">
    <source>
        <dbReference type="ARBA" id="ARBA00022448"/>
    </source>
</evidence>
<sequence>MNNNNFAVTTEMNKTRSQVNPKRFGDLFKPKTIKNQIRKFGSFLAGMIMPAIGVFIAWGLITAFFLKTGWTPNEQLAIIIGPTLSYVIPVLIAFFGGKQIYGTRGAMIGIIATLGVLYSSSTHYFANIAGIPIDPVTNQPVTTMPMLLGAMIAAPIAAIVFKKLERFWKPYIPQGYEMLINNFSLGIFGFGFAIIAFYGLTPIIAGIQCVFSQAINGMYQNQLDWLLPIFVEPAKVLFLNNAVNHGIFTPLGTAEVQTAGKSFLLLLDPNPGQGLGILIAWWLFAKSNSLKAQAASSMPIHFVGGIHEVYFPFVLMKPVTLIFMIIGGIFNIIIYNIFGVGSISVNSPGSVISVYTFLYQSSSSYIGLTISILGSAGIVGGLTAFYLIWERNKNGERVFINPYYSWINSRHYKIKNQPNLFELNRVKKLQSLTFQTISGKKQLLLETLILENGNQELFYLNPKSAKMLEFQYVDYKQNTYLVKVFATKNKFWVTKINYLKSHFFSKKFHTFTKALTHFDSTKIMKFSKVETEDLANKIVDFNYQSATNDRYFCTYSFVKNNKTITKKQEVQQTDIHLTLADLRQETQIQQTQFAVNDDLVSALKSVKQIVFACEAGMGSSAMGASLVRKLLKNNNITHIDIINKPLKNLAAQDQLVITQENFKSFVETKNPNAYVYTIKQFLDKKGYDQLVSTATKVFNN</sequence>
<dbReference type="CDD" id="cd05567">
    <property type="entry name" value="PTS_IIB_mannitol"/>
    <property type="match status" value="1"/>
</dbReference>
<dbReference type="InterPro" id="IPR003352">
    <property type="entry name" value="PTS_EIIC"/>
</dbReference>
<dbReference type="Proteomes" id="UP001240643">
    <property type="component" value="Unassembled WGS sequence"/>
</dbReference>
<dbReference type="PANTHER" id="PTHR30181">
    <property type="entry name" value="MANNITOL PERMEASE IIC COMPONENT"/>
    <property type="match status" value="1"/>
</dbReference>
<comment type="caution">
    <text evidence="20">The sequence shown here is derived from an EMBL/GenBank/DDBJ whole genome shotgun (WGS) entry which is preliminary data.</text>
</comment>
<evidence type="ECO:0000256" key="2">
    <source>
        <dbReference type="ARBA" id="ARBA00002434"/>
    </source>
</evidence>
<reference evidence="20" key="1">
    <citation type="submission" date="2023-07" db="EMBL/GenBank/DDBJ databases">
        <title>Genomic Encyclopedia of Type Strains, Phase IV (KMG-IV): sequencing the most valuable type-strain genomes for metagenomic binning, comparative biology and taxonomic classification.</title>
        <authorList>
            <person name="Goeker M."/>
        </authorList>
    </citation>
    <scope>NUCLEOTIDE SEQUENCE [LARGE SCALE GENOMIC DNA]</scope>
    <source>
        <strain evidence="20">DSM 21204</strain>
    </source>
</reference>
<evidence type="ECO:0000259" key="19">
    <source>
        <dbReference type="PROSITE" id="PS51104"/>
    </source>
</evidence>
<dbReference type="EMBL" id="JAUSWO010000001">
    <property type="protein sequence ID" value="MDQ0513913.1"/>
    <property type="molecule type" value="Genomic_DNA"/>
</dbReference>
<feature type="domain" description="PTS EIIB type-2" evidence="18">
    <location>
        <begin position="607"/>
        <end position="699"/>
    </location>
</feature>
<keyword evidence="9" id="KW-0762">Sugar transport</keyword>
<keyword evidence="8" id="KW-0597">Phosphoprotein</keyword>
<feature type="transmembrane region" description="Helical" evidence="17">
    <location>
        <begin position="185"/>
        <end position="205"/>
    </location>
</feature>
<evidence type="ECO:0000256" key="14">
    <source>
        <dbReference type="ARBA" id="ARBA00022989"/>
    </source>
</evidence>
<evidence type="ECO:0000256" key="1">
    <source>
        <dbReference type="ARBA" id="ARBA00001655"/>
    </source>
</evidence>
<dbReference type="PANTHER" id="PTHR30181:SF3">
    <property type="entry name" value="MULTIPHOSPHORYL TRANSFER PROTEIN"/>
    <property type="match status" value="1"/>
</dbReference>
<feature type="transmembrane region" description="Helical" evidence="17">
    <location>
        <begin position="263"/>
        <end position="284"/>
    </location>
</feature>
<feature type="domain" description="PTS EIIC type-2" evidence="19">
    <location>
        <begin position="40"/>
        <end position="389"/>
    </location>
</feature>
<dbReference type="InterPro" id="IPR013011">
    <property type="entry name" value="PTS_EIIB_2"/>
</dbReference>
<organism evidence="20 21">
    <name type="scientific">Mycoplasmoides fastidiosum</name>
    <dbReference type="NCBI Taxonomy" id="92758"/>
    <lineage>
        <taxon>Bacteria</taxon>
        <taxon>Bacillati</taxon>
        <taxon>Mycoplasmatota</taxon>
        <taxon>Mycoplasmoidales</taxon>
        <taxon>Mycoplasmoidaceae</taxon>
        <taxon>Mycoplasmoides</taxon>
    </lineage>
</organism>
<feature type="transmembrane region" description="Helical" evidence="17">
    <location>
        <begin position="146"/>
        <end position="164"/>
    </location>
</feature>
<evidence type="ECO:0000256" key="8">
    <source>
        <dbReference type="ARBA" id="ARBA00022553"/>
    </source>
</evidence>
<dbReference type="EC" id="2.7.1.197" evidence="4"/>
<feature type="transmembrane region" description="Helical" evidence="17">
    <location>
        <begin position="107"/>
        <end position="126"/>
    </location>
</feature>
<feature type="transmembrane region" description="Helical" evidence="17">
    <location>
        <begin position="322"/>
        <end position="345"/>
    </location>
</feature>
<comment type="subcellular location">
    <subcellularLocation>
        <location evidence="3">Cell membrane</location>
        <topology evidence="3">Multi-pass membrane protein</topology>
    </subcellularLocation>
</comment>
<dbReference type="PROSITE" id="PS51099">
    <property type="entry name" value="PTS_EIIB_TYPE_2"/>
    <property type="match status" value="1"/>
</dbReference>
<dbReference type="SUPFAM" id="SSF52794">
    <property type="entry name" value="PTS system IIB component-like"/>
    <property type="match status" value="1"/>
</dbReference>
<comment type="function">
    <text evidence="2">The phosphoenolpyruvate-dependent sugar phosphotransferase system (sugar PTS), a major carbohydrate active transport system, catalyzes the phosphorylation of incoming sugar substrates concomitantly with their translocation across the cell membrane. The enzyme II CmtAB PTS system is involved in D-mannitol transport.</text>
</comment>
<comment type="catalytic activity">
    <reaction evidence="1">
        <text>D-mannitol(out) + N(pros)-phospho-L-histidyl-[protein] = D-mannitol 1-phosphate(in) + L-histidyl-[protein]</text>
        <dbReference type="Rhea" id="RHEA:33363"/>
        <dbReference type="Rhea" id="RHEA-COMP:9745"/>
        <dbReference type="Rhea" id="RHEA-COMP:9746"/>
        <dbReference type="ChEBI" id="CHEBI:16899"/>
        <dbReference type="ChEBI" id="CHEBI:29979"/>
        <dbReference type="ChEBI" id="CHEBI:61381"/>
        <dbReference type="ChEBI" id="CHEBI:64837"/>
        <dbReference type="EC" id="2.7.1.197"/>
    </reaction>
</comment>